<dbReference type="Proteomes" id="UP000503349">
    <property type="component" value="Chromosome 1"/>
</dbReference>
<accession>A0A6G1QZZ4</accession>
<protein>
    <submittedName>
        <fullName evidence="1">Uncharacterized protein</fullName>
    </submittedName>
</protein>
<keyword evidence="2" id="KW-1185">Reference proteome</keyword>
<name>A0A6G1QZZ4_CHAAH</name>
<dbReference type="AlphaFoldDB" id="A0A6G1QZZ4"/>
<proteinExistence type="predicted"/>
<evidence type="ECO:0000313" key="2">
    <source>
        <dbReference type="Proteomes" id="UP000503349"/>
    </source>
</evidence>
<dbReference type="EMBL" id="CM015712">
    <property type="protein sequence ID" value="KAF3707778.1"/>
    <property type="molecule type" value="Genomic_DNA"/>
</dbReference>
<gene>
    <name evidence="1" type="ORF">EXN66_Car000951</name>
</gene>
<evidence type="ECO:0000313" key="1">
    <source>
        <dbReference type="EMBL" id="KAF3707778.1"/>
    </source>
</evidence>
<sequence length="57" mass="6185">MKPSLREQGRVDRICTVSQYIGICLVSAVKKSTFGGSSFHFSRTTSSAYLPTNGVKS</sequence>
<reference evidence="2" key="2">
    <citation type="submission" date="2019-02" db="EMBL/GenBank/DDBJ databases">
        <title>Opniocepnalus argus Var Kimnra genome.</title>
        <authorList>
            <person name="Zhou C."/>
            <person name="Xiao S."/>
        </authorList>
    </citation>
    <scope>NUCLEOTIDE SEQUENCE [LARGE SCALE GENOMIC DNA]</scope>
</reference>
<reference evidence="1 2" key="1">
    <citation type="submission" date="2019-02" db="EMBL/GenBank/DDBJ databases">
        <title>Opniocepnalus argus genome.</title>
        <authorList>
            <person name="Zhou C."/>
            <person name="Xiao S."/>
        </authorList>
    </citation>
    <scope>NUCLEOTIDE SEQUENCE [LARGE SCALE GENOMIC DNA]</scope>
    <source>
        <strain evidence="1">OARG1902GOOAL</strain>
        <tissue evidence="1">Muscle</tissue>
    </source>
</reference>
<organism evidence="1 2">
    <name type="scientific">Channa argus</name>
    <name type="common">Northern snakehead</name>
    <name type="synonym">Ophicephalus argus</name>
    <dbReference type="NCBI Taxonomy" id="215402"/>
    <lineage>
        <taxon>Eukaryota</taxon>
        <taxon>Metazoa</taxon>
        <taxon>Chordata</taxon>
        <taxon>Craniata</taxon>
        <taxon>Vertebrata</taxon>
        <taxon>Euteleostomi</taxon>
        <taxon>Actinopterygii</taxon>
        <taxon>Neopterygii</taxon>
        <taxon>Teleostei</taxon>
        <taxon>Neoteleostei</taxon>
        <taxon>Acanthomorphata</taxon>
        <taxon>Anabantaria</taxon>
        <taxon>Anabantiformes</taxon>
        <taxon>Channoidei</taxon>
        <taxon>Channidae</taxon>
        <taxon>Channa</taxon>
    </lineage>
</organism>